<dbReference type="InterPro" id="IPR006255">
    <property type="entry name" value="SucB"/>
</dbReference>
<comment type="catalytic activity">
    <reaction evidence="11 12">
        <text>N(6)-[(R)-dihydrolipoyl]-L-lysyl-[protein] + succinyl-CoA = N(6)-[(R)-S(8)-succinyldihydrolipoyl]-L-lysyl-[protein] + CoA</text>
        <dbReference type="Rhea" id="RHEA:15213"/>
        <dbReference type="Rhea" id="RHEA-COMP:10475"/>
        <dbReference type="Rhea" id="RHEA-COMP:20092"/>
        <dbReference type="ChEBI" id="CHEBI:57287"/>
        <dbReference type="ChEBI" id="CHEBI:57292"/>
        <dbReference type="ChEBI" id="CHEBI:83100"/>
        <dbReference type="ChEBI" id="CHEBI:83120"/>
        <dbReference type="EC" id="2.3.1.61"/>
    </reaction>
</comment>
<dbReference type="EC" id="2.3.1.61" evidence="5 12"/>
<dbReference type="NCBIfam" id="NF004309">
    <property type="entry name" value="PRK05704.1"/>
    <property type="match status" value="1"/>
</dbReference>
<comment type="caution">
    <text evidence="16">The sequence shown here is derived from an EMBL/GenBank/DDBJ whole genome shotgun (WGS) entry which is preliminary data.</text>
</comment>
<evidence type="ECO:0000313" key="16">
    <source>
        <dbReference type="EMBL" id="NEV14077.1"/>
    </source>
</evidence>
<gene>
    <name evidence="16" type="primary">odhB</name>
    <name evidence="15" type="ORF">GGD45_001743</name>
    <name evidence="16" type="ORF">GXW80_24115</name>
</gene>
<comment type="cofactor">
    <cofactor evidence="12">
        <name>(R)-lipoate</name>
        <dbReference type="ChEBI" id="CHEBI:83088"/>
    </cofactor>
    <text evidence="12">Binds 1 lipoyl cofactor covalently.</text>
</comment>
<dbReference type="InterPro" id="IPR011053">
    <property type="entry name" value="Single_hybrid_motif"/>
</dbReference>
<accession>A0A6P1CB84</accession>
<evidence type="ECO:0000256" key="1">
    <source>
        <dbReference type="ARBA" id="ARBA00004052"/>
    </source>
</evidence>
<dbReference type="SUPFAM" id="SSF51230">
    <property type="entry name" value="Single hybrid motif"/>
    <property type="match status" value="1"/>
</dbReference>
<dbReference type="PROSITE" id="PS00189">
    <property type="entry name" value="LIPOYL"/>
    <property type="match status" value="1"/>
</dbReference>
<reference evidence="16 17" key="1">
    <citation type="submission" date="2020-02" db="EMBL/GenBank/DDBJ databases">
        <title>Draft genome sequence of Rhizobium tropici.</title>
        <authorList>
            <person name="Khayi S."/>
            <person name="Jemo M."/>
        </authorList>
    </citation>
    <scope>NUCLEOTIDE SEQUENCE [LARGE SCALE GENOMIC DNA]</scope>
    <source>
        <strain evidence="16 17">A12</strain>
    </source>
</reference>
<dbReference type="UniPathway" id="UPA00868">
    <property type="reaction ID" value="UER00840"/>
</dbReference>
<evidence type="ECO:0000256" key="6">
    <source>
        <dbReference type="ARBA" id="ARBA00019511"/>
    </source>
</evidence>
<evidence type="ECO:0000256" key="12">
    <source>
        <dbReference type="RuleBase" id="RU361138"/>
    </source>
</evidence>
<organism evidence="16 17">
    <name type="scientific">Rhizobium tropici</name>
    <dbReference type="NCBI Taxonomy" id="398"/>
    <lineage>
        <taxon>Bacteria</taxon>
        <taxon>Pseudomonadati</taxon>
        <taxon>Pseudomonadota</taxon>
        <taxon>Alphaproteobacteria</taxon>
        <taxon>Hyphomicrobiales</taxon>
        <taxon>Rhizobiaceae</taxon>
        <taxon>Rhizobium/Agrobacterium group</taxon>
        <taxon>Rhizobium</taxon>
    </lineage>
</organism>
<dbReference type="Pfam" id="PF00198">
    <property type="entry name" value="2-oxoacid_dh"/>
    <property type="match status" value="1"/>
</dbReference>
<dbReference type="Proteomes" id="UP000471190">
    <property type="component" value="Unassembled WGS sequence"/>
</dbReference>
<dbReference type="GO" id="GO:0006099">
    <property type="term" value="P:tricarboxylic acid cycle"/>
    <property type="evidence" value="ECO:0007669"/>
    <property type="project" value="UniProtKB-UniRule"/>
</dbReference>
<keyword evidence="10 12" id="KW-0012">Acyltransferase</keyword>
<evidence type="ECO:0000256" key="7">
    <source>
        <dbReference type="ARBA" id="ARBA00022532"/>
    </source>
</evidence>
<protein>
    <recommendedName>
        <fullName evidence="6 12">Dihydrolipoyllysine-residue succinyltransferase component of 2-oxoglutarate dehydrogenase complex</fullName>
        <ecNumber evidence="5 12">2.3.1.61</ecNumber>
    </recommendedName>
    <alternativeName>
        <fullName evidence="12">2-oxoglutarate dehydrogenase complex component E2</fullName>
    </alternativeName>
</protein>
<evidence type="ECO:0000256" key="10">
    <source>
        <dbReference type="ARBA" id="ARBA00023315"/>
    </source>
</evidence>
<dbReference type="InterPro" id="IPR036625">
    <property type="entry name" value="E3-bd_dom_sf"/>
</dbReference>
<dbReference type="PANTHER" id="PTHR43416">
    <property type="entry name" value="DIHYDROLIPOYLLYSINE-RESIDUE SUCCINYLTRANSFERASE COMPONENT OF 2-OXOGLUTARATE DEHYDROGENASE COMPLEX, MITOCHONDRIAL-RELATED"/>
    <property type="match status" value="1"/>
</dbReference>
<dbReference type="Gene3D" id="3.30.559.10">
    <property type="entry name" value="Chloramphenicol acetyltransferase-like domain"/>
    <property type="match status" value="1"/>
</dbReference>
<comment type="subunit">
    <text evidence="4">Forms a 24-polypeptide structural core with octahedral symmetry. Part of the 2-oxoglutarate dehydrogenase (OGDH) complex composed of E1 (2-oxoglutarate dehydrogenase), E2 (dihydrolipoamide succinyltransferase) and E3 (dihydrolipoamide dehydrogenase); the complex contains multiple copies of the three enzymatic components (E1, E2 and E3).</text>
</comment>
<dbReference type="NCBIfam" id="TIGR01347">
    <property type="entry name" value="sucB"/>
    <property type="match status" value="1"/>
</dbReference>
<dbReference type="InterPro" id="IPR003016">
    <property type="entry name" value="2-oxoA_DH_lipoyl-BS"/>
</dbReference>
<comment type="similarity">
    <text evidence="3 12">Belongs to the 2-oxoacid dehydrogenase family.</text>
</comment>
<dbReference type="GO" id="GO:0033512">
    <property type="term" value="P:L-lysine catabolic process to acetyl-CoA via saccharopine"/>
    <property type="evidence" value="ECO:0007669"/>
    <property type="project" value="UniProtKB-UniRule"/>
</dbReference>
<feature type="domain" description="Lipoyl-binding" evidence="13">
    <location>
        <begin position="2"/>
        <end position="77"/>
    </location>
</feature>
<dbReference type="RefSeq" id="WP_015341406.1">
    <property type="nucleotide sequence ID" value="NZ_JAADZA010000035.1"/>
</dbReference>
<evidence type="ECO:0000259" key="14">
    <source>
        <dbReference type="PROSITE" id="PS51826"/>
    </source>
</evidence>
<dbReference type="InterPro" id="IPR000089">
    <property type="entry name" value="Biotin_lipoyl"/>
</dbReference>
<dbReference type="Proteomes" id="UP000526625">
    <property type="component" value="Unassembled WGS sequence"/>
</dbReference>
<dbReference type="PROSITE" id="PS51826">
    <property type="entry name" value="PSBD"/>
    <property type="match status" value="1"/>
</dbReference>
<evidence type="ECO:0000256" key="2">
    <source>
        <dbReference type="ARBA" id="ARBA00005145"/>
    </source>
</evidence>
<dbReference type="SUPFAM" id="SSF52777">
    <property type="entry name" value="CoA-dependent acyltransferases"/>
    <property type="match status" value="1"/>
</dbReference>
<reference evidence="15 18" key="2">
    <citation type="submission" date="2020-08" db="EMBL/GenBank/DDBJ databases">
        <title>Genomic Encyclopedia of Type Strains, Phase IV (KMG-V): Genome sequencing to study the core and pangenomes of soil and plant-associated prokaryotes.</title>
        <authorList>
            <person name="Whitman W."/>
        </authorList>
    </citation>
    <scope>NUCLEOTIDE SEQUENCE [LARGE SCALE GENOMIC DNA]</scope>
    <source>
        <strain evidence="15 18">SEMIA 4059</strain>
    </source>
</reference>
<comment type="pathway">
    <text evidence="2 12">Amino-acid degradation; L-lysine degradation via saccharopine pathway; glutaryl-CoA from L-lysine: step 6/6.</text>
</comment>
<dbReference type="GO" id="GO:0045252">
    <property type="term" value="C:oxoglutarate dehydrogenase complex"/>
    <property type="evidence" value="ECO:0007669"/>
    <property type="project" value="UniProtKB-UniRule"/>
</dbReference>
<dbReference type="Pfam" id="PF02817">
    <property type="entry name" value="E3_binding"/>
    <property type="match status" value="1"/>
</dbReference>
<dbReference type="InterPro" id="IPR023213">
    <property type="entry name" value="CAT-like_dom_sf"/>
</dbReference>
<dbReference type="InterPro" id="IPR004167">
    <property type="entry name" value="PSBD"/>
</dbReference>
<dbReference type="PANTHER" id="PTHR43416:SF5">
    <property type="entry name" value="DIHYDROLIPOYLLYSINE-RESIDUE SUCCINYLTRANSFERASE COMPONENT OF 2-OXOGLUTARATE DEHYDROGENASE COMPLEX, MITOCHONDRIAL"/>
    <property type="match status" value="1"/>
</dbReference>
<evidence type="ECO:0000313" key="18">
    <source>
        <dbReference type="Proteomes" id="UP000526625"/>
    </source>
</evidence>
<name>A0A6P1CB84_RHITR</name>
<keyword evidence="8 12" id="KW-0808">Transferase</keyword>
<sequence>MATEIRVPTLGESVSEATVGTWFKKVGDAIKADEPLLELETDKVTIEVPAPSAGTLSEIVAQAGETVGLGALLGQISAGNGAAAAPAQAAAPAAAAPAPAAAAPVAAPAASAPASSMPPAPAAGKLLAENNLSADQVEGSGKRGQVLKGDVIAAVAKAASAPAAAPATPVAARAPTAVEDVSREERVKMTRLRQTIAKRLKDAQNTAAMLTTYNEVDMKAVMDLRNKYKDVFEKKHGVKLGFMGFFTKAVTHALKELPAVNAEIDGTDIIYKNYCHVGMAVGTDKGLVVPVIRDADQMSIAEVEKELGRLAKAARDGTLAMADMQGGTFTITNGGVYGSLMSSPILNAPQSGILGMHKIQERPVAIGGQVVIRPMMYLALSYDHRIVDGKEAVTFLVRVKESLEDPERLVLDL</sequence>
<proteinExistence type="inferred from homology"/>
<keyword evidence="9 12" id="KW-0450">Lipoyl</keyword>
<dbReference type="InterPro" id="IPR001078">
    <property type="entry name" value="2-oxoacid_DH_actylTfrase"/>
</dbReference>
<dbReference type="AlphaFoldDB" id="A0A6P1CB84"/>
<evidence type="ECO:0000256" key="5">
    <source>
        <dbReference type="ARBA" id="ARBA00012945"/>
    </source>
</evidence>
<dbReference type="Gene3D" id="2.40.50.100">
    <property type="match status" value="1"/>
</dbReference>
<dbReference type="EMBL" id="JACHBF010000004">
    <property type="protein sequence ID" value="MBB6491346.1"/>
    <property type="molecule type" value="Genomic_DNA"/>
</dbReference>
<dbReference type="FunFam" id="3.30.559.10:FF:000007">
    <property type="entry name" value="Dihydrolipoamide acetyltransferase component of pyruvate dehydrogenase complex"/>
    <property type="match status" value="1"/>
</dbReference>
<evidence type="ECO:0000256" key="11">
    <source>
        <dbReference type="ARBA" id="ARBA00052761"/>
    </source>
</evidence>
<dbReference type="PROSITE" id="PS50968">
    <property type="entry name" value="BIOTINYL_LIPOYL"/>
    <property type="match status" value="1"/>
</dbReference>
<keyword evidence="18" id="KW-1185">Reference proteome</keyword>
<dbReference type="GO" id="GO:0005829">
    <property type="term" value="C:cytosol"/>
    <property type="evidence" value="ECO:0007669"/>
    <property type="project" value="TreeGrafter"/>
</dbReference>
<dbReference type="GO" id="GO:0004149">
    <property type="term" value="F:dihydrolipoyllysine-residue succinyltransferase activity"/>
    <property type="evidence" value="ECO:0007669"/>
    <property type="project" value="UniProtKB-UniRule"/>
</dbReference>
<evidence type="ECO:0000313" key="17">
    <source>
        <dbReference type="Proteomes" id="UP000471190"/>
    </source>
</evidence>
<dbReference type="Pfam" id="PF00364">
    <property type="entry name" value="Biotin_lipoyl"/>
    <property type="match status" value="1"/>
</dbReference>
<evidence type="ECO:0000256" key="3">
    <source>
        <dbReference type="ARBA" id="ARBA00007317"/>
    </source>
</evidence>
<dbReference type="EMBL" id="JAADZA010000035">
    <property type="protein sequence ID" value="NEV14077.1"/>
    <property type="molecule type" value="Genomic_DNA"/>
</dbReference>
<comment type="function">
    <text evidence="1 12">E2 component of the 2-oxoglutarate dehydrogenase (OGDH) complex which catalyzes the second step in the conversion of 2-oxoglutarate to succinyl-CoA and CO(2).</text>
</comment>
<keyword evidence="7 12" id="KW-0816">Tricarboxylic acid cycle</keyword>
<feature type="domain" description="Peripheral subunit-binding (PSBD)" evidence="14">
    <location>
        <begin position="118"/>
        <end position="155"/>
    </location>
</feature>
<dbReference type="CDD" id="cd06849">
    <property type="entry name" value="lipoyl_domain"/>
    <property type="match status" value="1"/>
</dbReference>
<dbReference type="SUPFAM" id="SSF47005">
    <property type="entry name" value="Peripheral subunit-binding domain of 2-oxo acid dehydrogenase complex"/>
    <property type="match status" value="1"/>
</dbReference>
<dbReference type="InterPro" id="IPR050537">
    <property type="entry name" value="2-oxoacid_dehydrogenase"/>
</dbReference>
<evidence type="ECO:0000259" key="13">
    <source>
        <dbReference type="PROSITE" id="PS50968"/>
    </source>
</evidence>
<evidence type="ECO:0000256" key="9">
    <source>
        <dbReference type="ARBA" id="ARBA00022823"/>
    </source>
</evidence>
<evidence type="ECO:0000256" key="8">
    <source>
        <dbReference type="ARBA" id="ARBA00022679"/>
    </source>
</evidence>
<dbReference type="Gene3D" id="4.10.320.10">
    <property type="entry name" value="E3-binding domain"/>
    <property type="match status" value="1"/>
</dbReference>
<evidence type="ECO:0000313" key="15">
    <source>
        <dbReference type="EMBL" id="MBB6491346.1"/>
    </source>
</evidence>
<evidence type="ECO:0000256" key="4">
    <source>
        <dbReference type="ARBA" id="ARBA00011666"/>
    </source>
</evidence>